<feature type="transmembrane region" description="Helical" evidence="5">
    <location>
        <begin position="140"/>
        <end position="164"/>
    </location>
</feature>
<keyword evidence="2 5" id="KW-0812">Transmembrane</keyword>
<evidence type="ECO:0000256" key="1">
    <source>
        <dbReference type="ARBA" id="ARBA00004141"/>
    </source>
</evidence>
<keyword evidence="3 5" id="KW-1133">Transmembrane helix</keyword>
<dbReference type="PANTHER" id="PTHR23502">
    <property type="entry name" value="MAJOR FACILITATOR SUPERFAMILY"/>
    <property type="match status" value="1"/>
</dbReference>
<feature type="transmembrane region" description="Helical" evidence="5">
    <location>
        <begin position="108"/>
        <end position="128"/>
    </location>
</feature>
<evidence type="ECO:0000259" key="6">
    <source>
        <dbReference type="PROSITE" id="PS50850"/>
    </source>
</evidence>
<evidence type="ECO:0000313" key="8">
    <source>
        <dbReference type="Proteomes" id="UP000068243"/>
    </source>
</evidence>
<dbReference type="SUPFAM" id="SSF103473">
    <property type="entry name" value="MFS general substrate transporter"/>
    <property type="match status" value="1"/>
</dbReference>
<dbReference type="OMA" id="EILLVEW"/>
<evidence type="ECO:0000256" key="5">
    <source>
        <dbReference type="SAM" id="Phobius"/>
    </source>
</evidence>
<dbReference type="FunFam" id="1.20.1250.20:FF:000011">
    <property type="entry name" value="MFS multidrug transporter, putative"/>
    <property type="match status" value="1"/>
</dbReference>
<dbReference type="GO" id="GO:1990961">
    <property type="term" value="P:xenobiotic detoxification by transmembrane export across the plasma membrane"/>
    <property type="evidence" value="ECO:0007669"/>
    <property type="project" value="TreeGrafter"/>
</dbReference>
<name>A0A100IKM2_ASPNG</name>
<proteinExistence type="predicted"/>
<feature type="domain" description="Major facilitator superfamily (MFS) profile" evidence="6">
    <location>
        <begin position="110"/>
        <end position="526"/>
    </location>
</feature>
<feature type="transmembrane region" description="Helical" evidence="5">
    <location>
        <begin position="344"/>
        <end position="363"/>
    </location>
</feature>
<evidence type="ECO:0000256" key="3">
    <source>
        <dbReference type="ARBA" id="ARBA00022989"/>
    </source>
</evidence>
<dbReference type="PANTHER" id="PTHR23502:SF23">
    <property type="entry name" value="FLUCONAZOLE RESISTANCE PROTEIN 1"/>
    <property type="match status" value="1"/>
</dbReference>
<dbReference type="GO" id="GO:0005886">
    <property type="term" value="C:plasma membrane"/>
    <property type="evidence" value="ECO:0007669"/>
    <property type="project" value="TreeGrafter"/>
</dbReference>
<feature type="transmembrane region" description="Helical" evidence="5">
    <location>
        <begin position="449"/>
        <end position="477"/>
    </location>
</feature>
<feature type="transmembrane region" description="Helical" evidence="5">
    <location>
        <begin position="207"/>
        <end position="225"/>
    </location>
</feature>
<dbReference type="Proteomes" id="UP000068243">
    <property type="component" value="Unassembled WGS sequence"/>
</dbReference>
<feature type="transmembrane region" description="Helical" evidence="5">
    <location>
        <begin position="271"/>
        <end position="296"/>
    </location>
</feature>
<dbReference type="VEuPathDB" id="FungiDB:M747DRAFT_245160"/>
<evidence type="ECO:0000313" key="7">
    <source>
        <dbReference type="EMBL" id="GAQ42992.1"/>
    </source>
</evidence>
<reference evidence="8" key="1">
    <citation type="journal article" date="2016" name="Genome Announc.">
        <title>Draft genome sequence of Aspergillus niger strain An76.</title>
        <authorList>
            <person name="Gong W."/>
            <person name="Cheng Z."/>
            <person name="Zhang H."/>
            <person name="Liu L."/>
            <person name="Gao P."/>
            <person name="Wang L."/>
        </authorList>
    </citation>
    <scope>NUCLEOTIDE SEQUENCE [LARGE SCALE GENOMIC DNA]</scope>
    <source>
        <strain evidence="8">An76</strain>
    </source>
</reference>
<comment type="caution">
    <text evidence="7">The sequence shown here is derived from an EMBL/GenBank/DDBJ whole genome shotgun (WGS) entry which is preliminary data.</text>
</comment>
<feature type="transmembrane region" description="Helical" evidence="5">
    <location>
        <begin position="383"/>
        <end position="403"/>
    </location>
</feature>
<dbReference type="EMBL" id="BCMY01000008">
    <property type="protein sequence ID" value="GAQ42992.1"/>
    <property type="molecule type" value="Genomic_DNA"/>
</dbReference>
<dbReference type="GO" id="GO:0015244">
    <property type="term" value="F:fluconazole transmembrane transporter activity"/>
    <property type="evidence" value="ECO:0007669"/>
    <property type="project" value="TreeGrafter"/>
</dbReference>
<dbReference type="OrthoDB" id="3357846at2759"/>
<dbReference type="Gene3D" id="1.20.1250.20">
    <property type="entry name" value="MFS general substrate transporter like domains"/>
    <property type="match status" value="1"/>
</dbReference>
<dbReference type="CDD" id="cd17323">
    <property type="entry name" value="MFS_Tpo1_MDR_like"/>
    <property type="match status" value="1"/>
</dbReference>
<dbReference type="VEuPathDB" id="FungiDB:An11g08320"/>
<dbReference type="InterPro" id="IPR011701">
    <property type="entry name" value="MFS"/>
</dbReference>
<evidence type="ECO:0000256" key="4">
    <source>
        <dbReference type="ARBA" id="ARBA00023136"/>
    </source>
</evidence>
<dbReference type="PROSITE" id="PS50850">
    <property type="entry name" value="MFS"/>
    <property type="match status" value="1"/>
</dbReference>
<accession>A0A100IKM2</accession>
<feature type="transmembrane region" description="Helical" evidence="5">
    <location>
        <begin position="424"/>
        <end position="443"/>
    </location>
</feature>
<protein>
    <submittedName>
        <fullName evidence="7">Unnamed protein product</fullName>
    </submittedName>
</protein>
<dbReference type="InterPro" id="IPR020846">
    <property type="entry name" value="MFS_dom"/>
</dbReference>
<feature type="transmembrane region" description="Helical" evidence="5">
    <location>
        <begin position="176"/>
        <end position="195"/>
    </location>
</feature>
<comment type="subcellular location">
    <subcellularLocation>
        <location evidence="1">Membrane</location>
        <topology evidence="1">Multi-pass membrane protein</topology>
    </subcellularLocation>
</comment>
<dbReference type="InterPro" id="IPR036259">
    <property type="entry name" value="MFS_trans_sf"/>
</dbReference>
<evidence type="ECO:0000256" key="2">
    <source>
        <dbReference type="ARBA" id="ARBA00022692"/>
    </source>
</evidence>
<dbReference type="AlphaFoldDB" id="A0A100IKM2"/>
<organism evidence="7 8">
    <name type="scientific">Aspergillus niger</name>
    <dbReference type="NCBI Taxonomy" id="5061"/>
    <lineage>
        <taxon>Eukaryota</taxon>
        <taxon>Fungi</taxon>
        <taxon>Dikarya</taxon>
        <taxon>Ascomycota</taxon>
        <taxon>Pezizomycotina</taxon>
        <taxon>Eurotiomycetes</taxon>
        <taxon>Eurotiomycetidae</taxon>
        <taxon>Eurotiales</taxon>
        <taxon>Aspergillaceae</taxon>
        <taxon>Aspergillus</taxon>
        <taxon>Aspergillus subgen. Circumdati</taxon>
    </lineage>
</organism>
<feature type="transmembrane region" description="Helical" evidence="5">
    <location>
        <begin position="237"/>
        <end position="259"/>
    </location>
</feature>
<dbReference type="VEuPathDB" id="FungiDB:ASPNIDRAFT2_39315"/>
<keyword evidence="4 5" id="KW-0472">Membrane</keyword>
<dbReference type="Pfam" id="PF07690">
    <property type="entry name" value="MFS_1"/>
    <property type="match status" value="1"/>
</dbReference>
<dbReference type="VEuPathDB" id="FungiDB:ATCC64974_93340"/>
<gene>
    <name evidence="7" type="ORF">ABL_05653</name>
</gene>
<sequence length="526" mass="58073">MRELLRDTAFGKIVRLLSGRRLLLYTEERDRSFIQEMVATAAEVGVALPELIPNESIVEPNGLETIMSQASYRSRQESWPIPAPRDEKAIIVGWRSGDSENWSFAKKLLVSSLVWVLTFAIYIGSAIYSPGIPGAAKQFGVSNVAATLGLTLFVLGYGVGPMIWSPLSELPMVGRSPIYVLTLFVFVGLNFAVVYSKSFAMFLTFRFLTGFIGSPALATGGASMADIWSPRARDYMIVIWGTFAIAAPVLGPMVGGFASSAQDWTWTIWQLIWVSGFAAVLLFFLLPETYGPNILYRRARRIRHMIGNSNFCSEAELELRQIPPTDILFEALVRPLQLCFLEPIVLVMNVYISLVYGILYIWFEAFPIVFEEIHGFNPGQSGMSFLGIITGTILFAIPGYFTWKYYCQSKRIGDDGSIAPEYELPPACVGSICLPISLFWFGWTGNFGSVHWIAPIAAAGLFSVGGCLIFNPIFCYLAHAYPRYAASVLAGNDFMRSSFGAGFPLFAAAMFHNLGVGNPPTGYETR</sequence>